<evidence type="ECO:0000256" key="2">
    <source>
        <dbReference type="ARBA" id="ARBA00007002"/>
    </source>
</evidence>
<keyword evidence="6" id="KW-1185">Reference proteome</keyword>
<dbReference type="InterPro" id="IPR029012">
    <property type="entry name" value="Helix_hairpin_bin_sf"/>
</dbReference>
<gene>
    <name evidence="5" type="ORF">TRSC58_05262</name>
</gene>
<name>A0A061IYC0_TRYRA</name>
<dbReference type="InterPro" id="IPR009360">
    <property type="entry name" value="Isy1"/>
</dbReference>
<comment type="subcellular location">
    <subcellularLocation>
        <location evidence="1">Nucleus</location>
    </subcellularLocation>
</comment>
<evidence type="ECO:0000313" key="6">
    <source>
        <dbReference type="Proteomes" id="UP000031737"/>
    </source>
</evidence>
<sequence length="263" mass="30031">MQDYLREIEGTLARKNERKSTLLYQLAKHNAEQERLLRLGVRSLPTNPHDVSDVKVVKYVLFKLKRDLADKIARLRDPQLLSIETHGELVVRSKNDEVNHLIARKNPWERRLAALTGKSYKMTSSKKLYFGCAKELPEAQADMDKGESGHTEDALDESDSDSDSESSDTQSSEGLSSYSNNTYLKQLASSESEIFLSEVEKKAELSLRVEYEQNNGGMSLKRGREDNSVYFVDVDLPSEDDFRRGLLDAKREMLQKRLQALKK</sequence>
<evidence type="ECO:0000256" key="4">
    <source>
        <dbReference type="SAM" id="MobiDB-lite"/>
    </source>
</evidence>
<dbReference type="VEuPathDB" id="TriTrypDB:TRSC58_05262"/>
<feature type="compositionally biased region" description="Acidic residues" evidence="4">
    <location>
        <begin position="154"/>
        <end position="166"/>
    </location>
</feature>
<dbReference type="PANTHER" id="PTHR13021">
    <property type="entry name" value="PRE-MRNA-SPLICING FACTOR ISY1"/>
    <property type="match status" value="1"/>
</dbReference>
<dbReference type="GO" id="GO:0005634">
    <property type="term" value="C:nucleus"/>
    <property type="evidence" value="ECO:0007669"/>
    <property type="project" value="UniProtKB-SubCell"/>
</dbReference>
<feature type="compositionally biased region" description="Basic and acidic residues" evidence="4">
    <location>
        <begin position="142"/>
        <end position="153"/>
    </location>
</feature>
<comment type="caution">
    <text evidence="5">The sequence shown here is derived from an EMBL/GenBank/DDBJ whole genome shotgun (WGS) entry which is preliminary data.</text>
</comment>
<feature type="compositionally biased region" description="Low complexity" evidence="4">
    <location>
        <begin position="167"/>
        <end position="177"/>
    </location>
</feature>
<evidence type="ECO:0000313" key="5">
    <source>
        <dbReference type="EMBL" id="ESL07055.1"/>
    </source>
</evidence>
<comment type="similarity">
    <text evidence="2">Belongs to the ISY1 family.</text>
</comment>
<reference evidence="5 6" key="1">
    <citation type="submission" date="2013-07" db="EMBL/GenBank/DDBJ databases">
        <authorList>
            <person name="Stoco P.H."/>
            <person name="Wagner G."/>
            <person name="Gerber A."/>
            <person name="Zaha A."/>
            <person name="Thompson C."/>
            <person name="Bartholomeu D.C."/>
            <person name="Luckemeyer D.D."/>
            <person name="Bahia D."/>
            <person name="Loreto E."/>
            <person name="Prestes E.B."/>
            <person name="Lima F.M."/>
            <person name="Rodrigues-Luiz G."/>
            <person name="Vallejo G.A."/>
            <person name="Filho J.F."/>
            <person name="Monteiro K.M."/>
            <person name="Tyler K.M."/>
            <person name="de Almeida L.G."/>
            <person name="Ortiz M.F."/>
            <person name="Siervo M.A."/>
            <person name="de Moraes M.H."/>
            <person name="Cunha O.L."/>
            <person name="Mendonca-Neto R."/>
            <person name="Silva R."/>
            <person name="Teixeira S.M."/>
            <person name="Murta S.M."/>
            <person name="Sincero T.C."/>
            <person name="Mendes T.A."/>
            <person name="Urmenyi T.P."/>
            <person name="Silva V.G."/>
            <person name="da Rocha W.D."/>
            <person name="Andersson B."/>
            <person name="Romanha A.J."/>
            <person name="Steindel M."/>
            <person name="de Vasconcelos A.T."/>
            <person name="Grisard E.C."/>
        </authorList>
    </citation>
    <scope>NUCLEOTIDE SEQUENCE [LARGE SCALE GENOMIC DNA]</scope>
    <source>
        <strain evidence="5 6">SC58</strain>
    </source>
</reference>
<dbReference type="GO" id="GO:0000350">
    <property type="term" value="P:generation of catalytic spliceosome for second transesterification step"/>
    <property type="evidence" value="ECO:0007669"/>
    <property type="project" value="InterPro"/>
</dbReference>
<dbReference type="EMBL" id="AUPL01005262">
    <property type="protein sequence ID" value="ESL07055.1"/>
    <property type="molecule type" value="Genomic_DNA"/>
</dbReference>
<proteinExistence type="inferred from homology"/>
<dbReference type="SUPFAM" id="SSF140102">
    <property type="entry name" value="ISY1 domain-like"/>
    <property type="match status" value="1"/>
</dbReference>
<dbReference type="InterPro" id="IPR037200">
    <property type="entry name" value="Isy1_sf"/>
</dbReference>
<organism evidence="5 6">
    <name type="scientific">Trypanosoma rangeli SC58</name>
    <dbReference type="NCBI Taxonomy" id="429131"/>
    <lineage>
        <taxon>Eukaryota</taxon>
        <taxon>Discoba</taxon>
        <taxon>Euglenozoa</taxon>
        <taxon>Kinetoplastea</taxon>
        <taxon>Metakinetoplastina</taxon>
        <taxon>Trypanosomatida</taxon>
        <taxon>Trypanosomatidae</taxon>
        <taxon>Trypanosoma</taxon>
        <taxon>Herpetosoma</taxon>
    </lineage>
</organism>
<dbReference type="AlphaFoldDB" id="A0A061IYC0"/>
<evidence type="ECO:0008006" key="7">
    <source>
        <dbReference type="Google" id="ProtNLM"/>
    </source>
</evidence>
<feature type="region of interest" description="Disordered" evidence="4">
    <location>
        <begin position="141"/>
        <end position="177"/>
    </location>
</feature>
<evidence type="ECO:0000256" key="3">
    <source>
        <dbReference type="ARBA" id="ARBA00023242"/>
    </source>
</evidence>
<dbReference type="OrthoDB" id="1739576at2759"/>
<dbReference type="Gene3D" id="1.10.287.660">
    <property type="entry name" value="Helix hairpin bin"/>
    <property type="match status" value="1"/>
</dbReference>
<evidence type="ECO:0000256" key="1">
    <source>
        <dbReference type="ARBA" id="ARBA00004123"/>
    </source>
</evidence>
<dbReference type="Proteomes" id="UP000031737">
    <property type="component" value="Unassembled WGS sequence"/>
</dbReference>
<protein>
    <recommendedName>
        <fullName evidence="7">Pre-mRNA-splicing factor ISY1</fullName>
    </recommendedName>
</protein>
<dbReference type="Pfam" id="PF06246">
    <property type="entry name" value="Isy1"/>
    <property type="match status" value="1"/>
</dbReference>
<keyword evidence="3" id="KW-0539">Nucleus</keyword>
<accession>A0A061IYC0</accession>